<evidence type="ECO:0000313" key="3">
    <source>
        <dbReference type="EMBL" id="CAF3834928.1"/>
    </source>
</evidence>
<protein>
    <submittedName>
        <fullName evidence="2">Uncharacterized protein</fullName>
    </submittedName>
</protein>
<dbReference type="AlphaFoldDB" id="A0A814LMY7"/>
<keyword evidence="4" id="KW-1185">Reference proteome</keyword>
<dbReference type="EMBL" id="CAJNOQ010004628">
    <property type="protein sequence ID" value="CAF1067386.1"/>
    <property type="molecule type" value="Genomic_DNA"/>
</dbReference>
<name>A0A814LMY7_9BILA</name>
<dbReference type="Proteomes" id="UP000663829">
    <property type="component" value="Unassembled WGS sequence"/>
</dbReference>
<evidence type="ECO:0000256" key="1">
    <source>
        <dbReference type="SAM" id="MobiDB-lite"/>
    </source>
</evidence>
<dbReference type="Proteomes" id="UP000681722">
    <property type="component" value="Unassembled WGS sequence"/>
</dbReference>
<gene>
    <name evidence="2" type="ORF">GPM918_LOCUS17094</name>
    <name evidence="3" type="ORF">SRO942_LOCUS17093</name>
</gene>
<reference evidence="2" key="1">
    <citation type="submission" date="2021-02" db="EMBL/GenBank/DDBJ databases">
        <authorList>
            <person name="Nowell W R."/>
        </authorList>
    </citation>
    <scope>NUCLEOTIDE SEQUENCE</scope>
</reference>
<organism evidence="2 4">
    <name type="scientific">Didymodactylos carnosus</name>
    <dbReference type="NCBI Taxonomy" id="1234261"/>
    <lineage>
        <taxon>Eukaryota</taxon>
        <taxon>Metazoa</taxon>
        <taxon>Spiralia</taxon>
        <taxon>Gnathifera</taxon>
        <taxon>Rotifera</taxon>
        <taxon>Eurotatoria</taxon>
        <taxon>Bdelloidea</taxon>
        <taxon>Philodinida</taxon>
        <taxon>Philodinidae</taxon>
        <taxon>Didymodactylos</taxon>
    </lineage>
</organism>
<comment type="caution">
    <text evidence="2">The sequence shown here is derived from an EMBL/GenBank/DDBJ whole genome shotgun (WGS) entry which is preliminary data.</text>
</comment>
<accession>A0A814LMY7</accession>
<feature type="compositionally biased region" description="Polar residues" evidence="1">
    <location>
        <begin position="364"/>
        <end position="375"/>
    </location>
</feature>
<dbReference type="EMBL" id="CAJOBC010004628">
    <property type="protein sequence ID" value="CAF3834928.1"/>
    <property type="molecule type" value="Genomic_DNA"/>
</dbReference>
<evidence type="ECO:0000313" key="2">
    <source>
        <dbReference type="EMBL" id="CAF1067386.1"/>
    </source>
</evidence>
<evidence type="ECO:0000313" key="4">
    <source>
        <dbReference type="Proteomes" id="UP000663829"/>
    </source>
</evidence>
<sequence length="439" mass="50592">MCDTSISNHVIVWLDEHIGVPDAVRDNIDVKNLLICLERKKLLISDKYLKTAARTIESWMKTLPAPDINELQEFNDLLIRDYKITLECYIKEFEDNQDFSDTVMLTDCGIQKVKQLHDWIPELKSEMLKINHTPKEAQNQSAPAPNIHDLLRSDWCQSYTENLLSDSDNLFIIDTPDMFNNKYIVSFFRKKDRNVIDFLAYIRENHVCDQTKNISSAFPNNSPDRIPTQDAQQDIQLSSQITTNQTTADTISNKMKQLFKKILLIPSVILSSTKLNKSLKAYMIELKPDCLANNVNFVESYLKLLPSKRIDEVEFALKLTYFDINNIQLYYDTLTNVDTKNNTNITSVALTLLQSPPYSTYVSNIDPNLAKNPSSKKSRTTDKEKEPDNSDELHQPNSQQPQEAENMKVEHLTRKRRIKLTSVEKAAIDQKQLTLSRLP</sequence>
<feature type="region of interest" description="Disordered" evidence="1">
    <location>
        <begin position="364"/>
        <end position="416"/>
    </location>
</feature>
<proteinExistence type="predicted"/>
<feature type="compositionally biased region" description="Basic and acidic residues" evidence="1">
    <location>
        <begin position="379"/>
        <end position="394"/>
    </location>
</feature>